<dbReference type="RefSeq" id="WP_394012206.1">
    <property type="nucleotide sequence ID" value="NZ_JBGMEG010000003.1"/>
</dbReference>
<organism evidence="1 2">
    <name type="scientific">Anaerococcus groningensis</name>
    <dbReference type="NCBI Taxonomy" id="3115616"/>
    <lineage>
        <taxon>Bacteria</taxon>
        <taxon>Bacillati</taxon>
        <taxon>Bacillota</taxon>
        <taxon>Tissierellia</taxon>
        <taxon>Tissierellales</taxon>
        <taxon>Peptoniphilaceae</taxon>
        <taxon>Anaerococcus</taxon>
    </lineage>
</organism>
<accession>A0ABW9MZ31</accession>
<sequence length="111" mass="13089">MVDNMWWYMSPEGIKEMFEANNQYDNLKTKLLYEGIIFEYELGGLATSQFIEYAGKSLNHLFGDYDEFNSRNYTGIGHEVKGNGRMYCLYDSNEYSIEQIKKMLDKKFSID</sequence>
<protein>
    <submittedName>
        <fullName evidence="1">Uncharacterized protein</fullName>
    </submittedName>
</protein>
<dbReference type="Proteomes" id="UP001637993">
    <property type="component" value="Unassembled WGS sequence"/>
</dbReference>
<comment type="caution">
    <text evidence="1">The sequence shown here is derived from an EMBL/GenBank/DDBJ whole genome shotgun (WGS) entry which is preliminary data.</text>
</comment>
<evidence type="ECO:0000313" key="2">
    <source>
        <dbReference type="Proteomes" id="UP001637993"/>
    </source>
</evidence>
<evidence type="ECO:0000313" key="1">
    <source>
        <dbReference type="EMBL" id="MFO3717056.1"/>
    </source>
</evidence>
<keyword evidence="2" id="KW-1185">Reference proteome</keyword>
<reference evidence="1 2" key="1">
    <citation type="journal article" date="2025" name="Anaerobe">
        <title>Description of Anaerococcus kampingiae sp. nov., Anaerococcus groningensis sp. nov., Anaerococcus martiniensis sp. nov., and Anaerococcus cruorum sp. nov., isolated from human clinical specimens.</title>
        <authorList>
            <person name="Boiten K.E."/>
            <person name="Meijer J."/>
            <person name="van Wezel E.M."/>
            <person name="Veloo A.C.M."/>
        </authorList>
    </citation>
    <scope>NUCLEOTIDE SEQUENCE [LARGE SCALE GENOMIC DNA]</scope>
    <source>
        <strain evidence="1 2">ENR1011</strain>
    </source>
</reference>
<proteinExistence type="predicted"/>
<name>A0ABW9MZ31_9FIRM</name>
<dbReference type="EMBL" id="JBGMEG010000003">
    <property type="protein sequence ID" value="MFO3717056.1"/>
    <property type="molecule type" value="Genomic_DNA"/>
</dbReference>
<gene>
    <name evidence="1" type="ORF">AB9Q04_01675</name>
</gene>